<feature type="region of interest" description="Disordered" evidence="1">
    <location>
        <begin position="330"/>
        <end position="356"/>
    </location>
</feature>
<dbReference type="Proteomes" id="UP001344251">
    <property type="component" value="Chromosome"/>
</dbReference>
<proteinExistence type="predicted"/>
<dbReference type="EMBL" id="CP109106">
    <property type="protein sequence ID" value="WSB68505.1"/>
    <property type="molecule type" value="Genomic_DNA"/>
</dbReference>
<keyword evidence="3" id="KW-1185">Reference proteome</keyword>
<accession>A0ABZ1FDQ9</accession>
<name>A0ABZ1FDQ9_9ACTN</name>
<evidence type="ECO:0008006" key="4">
    <source>
        <dbReference type="Google" id="ProtNLM"/>
    </source>
</evidence>
<sequence>MNAGTDTAPSGPDDEGRPDAGSSYRDNQQRLEQGLAFMGRVGGDVNVIIGAPPDEDVAESIVKPRLREGPYPADDVHARLRGFVEPPAYAQCRKVLDSHILLLSAHTGTGASTAAFALLADRYGAGGITGLDSPDDLSRWRPKEGRGYLLQGLSPRAAASLSEVVLTALAALLRRAGAHLVVTVRADTALPGDTAPWQVVHRPPSPDEVATKHLNAMAAAGELTPEQGADALGHLVSADFTGYLNERPLPRDGVEVAKALRDLALSGTPAASVLDELKAGGLSEARRALADSSHRADRLSLMAAISLLPGQDRTVIEEFSAMLRPRIDERGGPAGGMARQPEHIGTPGALPEGSHTRRDVLGPAFEDRLTAVGAHSLPLRFGTAQRYPVQPVAFSGRHRSEALLRCLWLDYEGMAGLLWKTLDEAPHHSGIELAAGQAIGKVLAHATGPGTLRQLHFFATSDKRWRRRLVAYALGEMVQHPALTGAVRDQLRQWSRAAPVPLRCTVAETCAGSYGLARPARALKLLDAVLDKPDPPLEPNLRSAVSFALSTLLSEDAHHALVFDQLREWQGADPGTPRHALAVHVLASMSSAAFPLPGAPGVRRVRLADLLADHPARAFDLVVAALDDPATHEATATGLSLIESDPDLRHRTGFPRFLAALSGAARNHRGVLRFVLRRHRVHTASSAEGFAS</sequence>
<protein>
    <recommendedName>
        <fullName evidence="4">PBS lyase</fullName>
    </recommendedName>
</protein>
<reference evidence="2 3" key="1">
    <citation type="submission" date="2022-10" db="EMBL/GenBank/DDBJ databases">
        <title>The complete genomes of actinobacterial strains from the NBC collection.</title>
        <authorList>
            <person name="Joergensen T.S."/>
            <person name="Alvarez Arevalo M."/>
            <person name="Sterndorff E.B."/>
            <person name="Faurdal D."/>
            <person name="Vuksanovic O."/>
            <person name="Mourched A.-S."/>
            <person name="Charusanti P."/>
            <person name="Shaw S."/>
            <person name="Blin K."/>
            <person name="Weber T."/>
        </authorList>
    </citation>
    <scope>NUCLEOTIDE SEQUENCE [LARGE SCALE GENOMIC DNA]</scope>
    <source>
        <strain evidence="2 3">NBC 01774</strain>
    </source>
</reference>
<evidence type="ECO:0000313" key="2">
    <source>
        <dbReference type="EMBL" id="WSB68505.1"/>
    </source>
</evidence>
<feature type="region of interest" description="Disordered" evidence="1">
    <location>
        <begin position="1"/>
        <end position="26"/>
    </location>
</feature>
<organism evidence="2 3">
    <name type="scientific">Streptomyces decoyicus</name>
    <dbReference type="NCBI Taxonomy" id="249567"/>
    <lineage>
        <taxon>Bacteria</taxon>
        <taxon>Bacillati</taxon>
        <taxon>Actinomycetota</taxon>
        <taxon>Actinomycetes</taxon>
        <taxon>Kitasatosporales</taxon>
        <taxon>Streptomycetaceae</taxon>
        <taxon>Streptomyces</taxon>
    </lineage>
</organism>
<evidence type="ECO:0000256" key="1">
    <source>
        <dbReference type="SAM" id="MobiDB-lite"/>
    </source>
</evidence>
<gene>
    <name evidence="2" type="ORF">OG863_11350</name>
</gene>
<evidence type="ECO:0000313" key="3">
    <source>
        <dbReference type="Proteomes" id="UP001344251"/>
    </source>
</evidence>
<dbReference type="RefSeq" id="WP_326617995.1">
    <property type="nucleotide sequence ID" value="NZ_CP109106.1"/>
</dbReference>